<feature type="transmembrane region" description="Helical" evidence="2">
    <location>
        <begin position="548"/>
        <end position="568"/>
    </location>
</feature>
<keyword evidence="2" id="KW-1133">Transmembrane helix</keyword>
<dbReference type="Proteomes" id="UP000593567">
    <property type="component" value="Unassembled WGS sequence"/>
</dbReference>
<accession>A0A7J7JFZ1</accession>
<dbReference type="AlphaFoldDB" id="A0A7J7JFZ1"/>
<evidence type="ECO:0000313" key="3">
    <source>
        <dbReference type="EMBL" id="KAF6025025.1"/>
    </source>
</evidence>
<evidence type="ECO:0000256" key="2">
    <source>
        <dbReference type="SAM" id="Phobius"/>
    </source>
</evidence>
<comment type="caution">
    <text evidence="3">The sequence shown here is derived from an EMBL/GenBank/DDBJ whole genome shotgun (WGS) entry which is preliminary data.</text>
</comment>
<keyword evidence="2" id="KW-0472">Membrane</keyword>
<name>A0A7J7JFZ1_BUGNE</name>
<dbReference type="EMBL" id="VXIV02002502">
    <property type="protein sequence ID" value="KAF6025025.1"/>
    <property type="molecule type" value="Genomic_DNA"/>
</dbReference>
<feature type="coiled-coil region" evidence="1">
    <location>
        <begin position="7"/>
        <end position="34"/>
    </location>
</feature>
<evidence type="ECO:0000313" key="4">
    <source>
        <dbReference type="Proteomes" id="UP000593567"/>
    </source>
</evidence>
<feature type="coiled-coil region" evidence="1">
    <location>
        <begin position="68"/>
        <end position="109"/>
    </location>
</feature>
<evidence type="ECO:0000256" key="1">
    <source>
        <dbReference type="SAM" id="Coils"/>
    </source>
</evidence>
<reference evidence="3" key="1">
    <citation type="submission" date="2020-06" db="EMBL/GenBank/DDBJ databases">
        <title>Draft genome of Bugula neritina, a colonial animal packing powerful symbionts and potential medicines.</title>
        <authorList>
            <person name="Rayko M."/>
        </authorList>
    </citation>
    <scope>NUCLEOTIDE SEQUENCE [LARGE SCALE GENOMIC DNA]</scope>
    <source>
        <strain evidence="3">Kwan_BN1</strain>
    </source>
</reference>
<sequence length="591" mass="63658">MANTKEVTDKNATIQEMQRKLNDLESSSINLQCSVKEKSLDLIDENGVEHSSPGSIATNLEDYMKLQLVEKDNSIEELERRLESVQVANEIYQDQVNELKSKLDGVSESVGSVGDIHMKVKDVSAVAGTPAEQLSDDERELYSALDDLLTKCRMSGGSGDSPAMDHIPPNVFSFSEYSAQTLNASSKVRNLHYRDVAPVSMANSSTQCSGYDLPKPSVSHTSSQYDAVLLHNQSVQVSTNLVSVEVQASLAGCKCSTVISDSVNAACQTQGALDSHVIKCDAGCQITQGATESQVTQGATDCQTTQGATECQTTQGATDCQTTQGAAECQATQGATECQTTQGARGCNEVESNCQNLEHLQHIPTDSSLEQLCQLRDVKDSPLRADTEILHDSHLLDTNLELQDYFIQLPLSCVGVEENHNVACSVCKSRTTLVPVADVATQTDVQSGDGIALGVILSDLQVSLENTSHALSTYNSAGNFTYNASLANEKITSDDELFGNVLHKSDGVVCPDTRLIPTFLSTTSCQKGTQATLYEVEGKPRLATSCDWMIICVLFIATIILMMVMFHFPGSLGFTHVLQRVAGRPGLLPPH</sequence>
<gene>
    <name evidence="3" type="ORF">EB796_016642</name>
</gene>
<organism evidence="3 4">
    <name type="scientific">Bugula neritina</name>
    <name type="common">Brown bryozoan</name>
    <name type="synonym">Sertularia neritina</name>
    <dbReference type="NCBI Taxonomy" id="10212"/>
    <lineage>
        <taxon>Eukaryota</taxon>
        <taxon>Metazoa</taxon>
        <taxon>Spiralia</taxon>
        <taxon>Lophotrochozoa</taxon>
        <taxon>Bryozoa</taxon>
        <taxon>Gymnolaemata</taxon>
        <taxon>Cheilostomatida</taxon>
        <taxon>Flustrina</taxon>
        <taxon>Buguloidea</taxon>
        <taxon>Bugulidae</taxon>
        <taxon>Bugula</taxon>
    </lineage>
</organism>
<keyword evidence="1" id="KW-0175">Coiled coil</keyword>
<proteinExistence type="predicted"/>
<keyword evidence="4" id="KW-1185">Reference proteome</keyword>
<keyword evidence="2" id="KW-0812">Transmembrane</keyword>
<protein>
    <submittedName>
        <fullName evidence="3">Uncharacterized protein</fullName>
    </submittedName>
</protein>